<gene>
    <name evidence="1" type="ORF">DCAR_0417409</name>
</gene>
<dbReference type="AlphaFoldDB" id="A0AAF1AWK8"/>
<reference evidence="1" key="1">
    <citation type="journal article" date="2016" name="Nat. Genet.">
        <title>A high-quality carrot genome assembly provides new insights into carotenoid accumulation and asterid genome evolution.</title>
        <authorList>
            <person name="Iorizzo M."/>
            <person name="Ellison S."/>
            <person name="Senalik D."/>
            <person name="Zeng P."/>
            <person name="Satapoomin P."/>
            <person name="Huang J."/>
            <person name="Bowman M."/>
            <person name="Iovene M."/>
            <person name="Sanseverino W."/>
            <person name="Cavagnaro P."/>
            <person name="Yildiz M."/>
            <person name="Macko-Podgorni A."/>
            <person name="Moranska E."/>
            <person name="Grzebelus E."/>
            <person name="Grzebelus D."/>
            <person name="Ashrafi H."/>
            <person name="Zheng Z."/>
            <person name="Cheng S."/>
            <person name="Spooner D."/>
            <person name="Van Deynze A."/>
            <person name="Simon P."/>
        </authorList>
    </citation>
    <scope>NUCLEOTIDE SEQUENCE</scope>
    <source>
        <tissue evidence="1">Leaf</tissue>
    </source>
</reference>
<accession>A0AAF1AWK8</accession>
<sequence length="546" mass="61808">MISKSWFRCLPALTTLRLDDWLLSKSSFSFRLPALTTLCLSHTTLPEKSWKEFSNLLSLQLEGEDIPHNINDILSALVCLQNLTLCLSSAKVHFISCPPQLLNLSIRTSFRHHSYGCSNIVVSAAKLCNFTSFGIFTATIGVPELENVNIRLREWFESWLDNIDLERKKQNYRRLINLLPGLNYAKNLTFDLKSIEVLNEISSLLVGLPSPFFKLKHVKLPRGFEESTISCALRSYLLGGSPNATFVTKLPQSGTEGRWGPVGAQDPIMHSGCRSILMNNGVEDCMIDADRFRHNNASVEGADKDQASSLRGKRDSGLWRSYENNGVEDFMVDVDRVRHIDASVEGTDKDQASSSRGKKDSGLWRSHEVDSEFVCLLDRIMHKYPETFEHFTTKNRKLCTMNLNMLCTSLNDFFKITMANVDLEIIGGYREVFSYLQNQGFNVSWVVDRLNYIEHLRFSKPLINELHSIDCHIDDTKTNLQELQARADDAKVKLLDLLACVDDAKVKLHDKQTLRMEKLSEIEKAFGTKSTNLLVGCIGDDLLSNP</sequence>
<keyword evidence="2" id="KW-1185">Reference proteome</keyword>
<dbReference type="SUPFAM" id="SSF52047">
    <property type="entry name" value="RNI-like"/>
    <property type="match status" value="1"/>
</dbReference>
<organism evidence="1 2">
    <name type="scientific">Daucus carota subsp. sativus</name>
    <name type="common">Carrot</name>
    <dbReference type="NCBI Taxonomy" id="79200"/>
    <lineage>
        <taxon>Eukaryota</taxon>
        <taxon>Viridiplantae</taxon>
        <taxon>Streptophyta</taxon>
        <taxon>Embryophyta</taxon>
        <taxon>Tracheophyta</taxon>
        <taxon>Spermatophyta</taxon>
        <taxon>Magnoliopsida</taxon>
        <taxon>eudicotyledons</taxon>
        <taxon>Gunneridae</taxon>
        <taxon>Pentapetalae</taxon>
        <taxon>asterids</taxon>
        <taxon>campanulids</taxon>
        <taxon>Apiales</taxon>
        <taxon>Apiaceae</taxon>
        <taxon>Apioideae</taxon>
        <taxon>Scandiceae</taxon>
        <taxon>Daucinae</taxon>
        <taxon>Daucus</taxon>
        <taxon>Daucus sect. Daucus</taxon>
    </lineage>
</organism>
<dbReference type="KEGG" id="dcr:108216860"/>
<proteinExistence type="predicted"/>
<dbReference type="Gene3D" id="3.80.10.10">
    <property type="entry name" value="Ribonuclease Inhibitor"/>
    <property type="match status" value="1"/>
</dbReference>
<name>A0AAF1AWK8_DAUCS</name>
<dbReference type="EMBL" id="CP093346">
    <property type="protein sequence ID" value="WOG98068.1"/>
    <property type="molecule type" value="Genomic_DNA"/>
</dbReference>
<dbReference type="Proteomes" id="UP000077755">
    <property type="component" value="Chromosome 4"/>
</dbReference>
<protein>
    <submittedName>
        <fullName evidence="1">Uncharacterized protein</fullName>
    </submittedName>
</protein>
<dbReference type="InterPro" id="IPR032675">
    <property type="entry name" value="LRR_dom_sf"/>
</dbReference>
<reference evidence="1" key="2">
    <citation type="submission" date="2022-03" db="EMBL/GenBank/DDBJ databases">
        <title>Draft title - Genomic analysis of global carrot germplasm unveils the trajectory of domestication and the origin of high carotenoid orange carrot.</title>
        <authorList>
            <person name="Iorizzo M."/>
            <person name="Ellison S."/>
            <person name="Senalik D."/>
            <person name="Macko-Podgorni A."/>
            <person name="Grzebelus D."/>
            <person name="Bostan H."/>
            <person name="Rolling W."/>
            <person name="Curaba J."/>
            <person name="Simon P."/>
        </authorList>
    </citation>
    <scope>NUCLEOTIDE SEQUENCE</scope>
    <source>
        <tissue evidence="1">Leaf</tissue>
    </source>
</reference>
<evidence type="ECO:0000313" key="1">
    <source>
        <dbReference type="EMBL" id="WOG98068.1"/>
    </source>
</evidence>
<evidence type="ECO:0000313" key="2">
    <source>
        <dbReference type="Proteomes" id="UP000077755"/>
    </source>
</evidence>